<name>A0A0E9U4S3_ANGAN</name>
<dbReference type="AlphaFoldDB" id="A0A0E9U4S3"/>
<reference evidence="1" key="2">
    <citation type="journal article" date="2015" name="Fish Shellfish Immunol.">
        <title>Early steps in the European eel (Anguilla anguilla)-Vibrio vulnificus interaction in the gills: Role of the RtxA13 toxin.</title>
        <authorList>
            <person name="Callol A."/>
            <person name="Pajuelo D."/>
            <person name="Ebbesson L."/>
            <person name="Teles M."/>
            <person name="MacKenzie S."/>
            <person name="Amaro C."/>
        </authorList>
    </citation>
    <scope>NUCLEOTIDE SEQUENCE</scope>
</reference>
<organism evidence="1">
    <name type="scientific">Anguilla anguilla</name>
    <name type="common">European freshwater eel</name>
    <name type="synonym">Muraena anguilla</name>
    <dbReference type="NCBI Taxonomy" id="7936"/>
    <lineage>
        <taxon>Eukaryota</taxon>
        <taxon>Metazoa</taxon>
        <taxon>Chordata</taxon>
        <taxon>Craniata</taxon>
        <taxon>Vertebrata</taxon>
        <taxon>Euteleostomi</taxon>
        <taxon>Actinopterygii</taxon>
        <taxon>Neopterygii</taxon>
        <taxon>Teleostei</taxon>
        <taxon>Anguilliformes</taxon>
        <taxon>Anguillidae</taxon>
        <taxon>Anguilla</taxon>
    </lineage>
</organism>
<accession>A0A0E9U4S3</accession>
<dbReference type="EMBL" id="GBXM01047850">
    <property type="protein sequence ID" value="JAH60727.1"/>
    <property type="molecule type" value="Transcribed_RNA"/>
</dbReference>
<proteinExistence type="predicted"/>
<evidence type="ECO:0000313" key="1">
    <source>
        <dbReference type="EMBL" id="JAH60727.1"/>
    </source>
</evidence>
<reference evidence="1" key="1">
    <citation type="submission" date="2014-11" db="EMBL/GenBank/DDBJ databases">
        <authorList>
            <person name="Amaro Gonzalez C."/>
        </authorList>
    </citation>
    <scope>NUCLEOTIDE SEQUENCE</scope>
</reference>
<sequence length="52" mass="5401">MKWLSTPGHSASRSVLKGLVVLNGATSETLTCGGLSAHGDSTDHTIHQLVTK</sequence>
<protein>
    <submittedName>
        <fullName evidence="1">Uncharacterized protein</fullName>
    </submittedName>
</protein>